<dbReference type="PANTHER" id="PTHR10622">
    <property type="entry name" value="HET DOMAIN-CONTAINING PROTEIN"/>
    <property type="match status" value="1"/>
</dbReference>
<evidence type="ECO:0000313" key="3">
    <source>
        <dbReference type="Proteomes" id="UP001498398"/>
    </source>
</evidence>
<reference evidence="2 3" key="1">
    <citation type="submission" date="2024-01" db="EMBL/GenBank/DDBJ databases">
        <title>A draft genome for the cacao thread blight pathogen Marasmiellus scandens.</title>
        <authorList>
            <person name="Baruah I.K."/>
            <person name="Leung J."/>
            <person name="Bukari Y."/>
            <person name="Amoako-Attah I."/>
            <person name="Meinhardt L.W."/>
            <person name="Bailey B.A."/>
            <person name="Cohen S.P."/>
        </authorList>
    </citation>
    <scope>NUCLEOTIDE SEQUENCE [LARGE SCALE GENOMIC DNA]</scope>
    <source>
        <strain evidence="2 3">GH-19</strain>
    </source>
</reference>
<organism evidence="2 3">
    <name type="scientific">Marasmiellus scandens</name>
    <dbReference type="NCBI Taxonomy" id="2682957"/>
    <lineage>
        <taxon>Eukaryota</taxon>
        <taxon>Fungi</taxon>
        <taxon>Dikarya</taxon>
        <taxon>Basidiomycota</taxon>
        <taxon>Agaricomycotina</taxon>
        <taxon>Agaricomycetes</taxon>
        <taxon>Agaricomycetidae</taxon>
        <taxon>Agaricales</taxon>
        <taxon>Marasmiineae</taxon>
        <taxon>Omphalotaceae</taxon>
        <taxon>Marasmiellus</taxon>
    </lineage>
</organism>
<dbReference type="PANTHER" id="PTHR10622:SF10">
    <property type="entry name" value="HET DOMAIN-CONTAINING PROTEIN"/>
    <property type="match status" value="1"/>
</dbReference>
<keyword evidence="3" id="KW-1185">Reference proteome</keyword>
<name>A0ABR1JJR4_9AGAR</name>
<dbReference type="Pfam" id="PF06985">
    <property type="entry name" value="HET"/>
    <property type="match status" value="1"/>
</dbReference>
<feature type="domain" description="Heterokaryon incompatibility" evidence="1">
    <location>
        <begin position="23"/>
        <end position="111"/>
    </location>
</feature>
<gene>
    <name evidence="2" type="ORF">VKT23_008046</name>
</gene>
<protein>
    <recommendedName>
        <fullName evidence="1">Heterokaryon incompatibility domain-containing protein</fullName>
    </recommendedName>
</protein>
<evidence type="ECO:0000259" key="1">
    <source>
        <dbReference type="Pfam" id="PF06985"/>
    </source>
</evidence>
<dbReference type="Proteomes" id="UP001498398">
    <property type="component" value="Unassembled WGS sequence"/>
</dbReference>
<dbReference type="InterPro" id="IPR010730">
    <property type="entry name" value="HET"/>
</dbReference>
<accession>A0ABR1JJR4</accession>
<dbReference type="EMBL" id="JBANRG010000011">
    <property type="protein sequence ID" value="KAK7462447.1"/>
    <property type="molecule type" value="Genomic_DNA"/>
</dbReference>
<proteinExistence type="predicted"/>
<comment type="caution">
    <text evidence="2">The sequence shown here is derived from an EMBL/GenBank/DDBJ whole genome shotgun (WGS) entry which is preliminary data.</text>
</comment>
<sequence length="692" mass="79235">MRLLNTKDFKVQEFPSPDNIPRYAIISHTWDPDSGKELTFQKIRNLEKAKLHHGWRKIKGACSRALKFGFDWIWIDTCCINKESSAELSEALNSMYRYYSDSEVCYAYLSDVPSGQDPRDGKSVFKKSRWFQRAWTLQELITPSYVVFFDENWMEIGTRWSLRDAVSVITSIPIEVFQGKKLEEFSVAQRMSWAAFRESSKPEDKAYSLMGIFGVRMSPIYGEGGENAFIRLQQEIIKISDDRSIFAWIARPGCNEPRGLLARYPYEFRAAGNIQRSQSDIPGSYSFGNNGLHIELPLHRIRGPNHDGQFLASLDSMNNNRCHIFIYLSARETYGQFVRCRADEIALVRNPPDTKIRMVDVKEEQIPLKTKTRTTPKSDHTKYQVKLRLSLSTQKYFTFDACSGGSMDKKKSILKLENSNNTFLLYKDKNRTKAFSIKFQHHPTNLPNIQLKTYHKSDNGKWCSSQANPSFPPLHADRIFEPFNEGCGLISLAIQMTGNVNIGALDIEYIADNKLPLPPLQRPQFGFTVRVDSRIPLKSMDTFPSDLYEREWVEKETIVSIPEAPPRFRVLTFMEMDSMKQKVKDPGVTIYVALGIENDIPWTDIISGGKGQPPKSAEEIQKLYLNSGARVQKRLGCQTEASVSIPLYSQVDQKNPQKIQCSVAFETPKRLKLTCFYPQKSQNKDAKGQART</sequence>
<evidence type="ECO:0000313" key="2">
    <source>
        <dbReference type="EMBL" id="KAK7462447.1"/>
    </source>
</evidence>